<evidence type="ECO:0000313" key="6">
    <source>
        <dbReference type="Proteomes" id="UP000249177"/>
    </source>
</evidence>
<dbReference type="Pfam" id="PF19904">
    <property type="entry name" value="DUF6377"/>
    <property type="match status" value="1"/>
</dbReference>
<evidence type="ECO:0000256" key="2">
    <source>
        <dbReference type="SAM" id="Coils"/>
    </source>
</evidence>
<keyword evidence="3" id="KW-1133">Transmembrane helix</keyword>
<dbReference type="SUPFAM" id="SSF48452">
    <property type="entry name" value="TPR-like"/>
    <property type="match status" value="1"/>
</dbReference>
<dbReference type="InterPro" id="IPR011990">
    <property type="entry name" value="TPR-like_helical_dom_sf"/>
</dbReference>
<reference evidence="5 6" key="1">
    <citation type="submission" date="2018-06" db="EMBL/GenBank/DDBJ databases">
        <title>Flavobacterium sp IMCC34762, genome.</title>
        <authorList>
            <person name="Joung Y."/>
            <person name="Cho J."/>
            <person name="Song J."/>
        </authorList>
    </citation>
    <scope>NUCLEOTIDE SEQUENCE [LARGE SCALE GENOMIC DNA]</scope>
    <source>
        <strain evidence="5 6">IMCC34762</strain>
    </source>
</reference>
<dbReference type="InterPro" id="IPR045957">
    <property type="entry name" value="DUF6377"/>
</dbReference>
<comment type="caution">
    <text evidence="5">The sequence shown here is derived from an EMBL/GenBank/DDBJ whole genome shotgun (WGS) entry which is preliminary data.</text>
</comment>
<organism evidence="5 6">
    <name type="scientific">Flavobacterium aquariorum</name>
    <dbReference type="NCBI Taxonomy" id="2217670"/>
    <lineage>
        <taxon>Bacteria</taxon>
        <taxon>Pseudomonadati</taxon>
        <taxon>Bacteroidota</taxon>
        <taxon>Flavobacteriia</taxon>
        <taxon>Flavobacteriales</taxon>
        <taxon>Flavobacteriaceae</taxon>
        <taxon>Flavobacterium</taxon>
    </lineage>
</organism>
<feature type="domain" description="DUF6377" evidence="4">
    <location>
        <begin position="239"/>
        <end position="499"/>
    </location>
</feature>
<keyword evidence="3" id="KW-0472">Membrane</keyword>
<evidence type="ECO:0000256" key="1">
    <source>
        <dbReference type="PROSITE-ProRule" id="PRU00339"/>
    </source>
</evidence>
<dbReference type="AlphaFoldDB" id="A0A2W7VI80"/>
<keyword evidence="6" id="KW-1185">Reference proteome</keyword>
<feature type="repeat" description="TPR" evidence="1">
    <location>
        <begin position="209"/>
        <end position="242"/>
    </location>
</feature>
<dbReference type="Proteomes" id="UP000249177">
    <property type="component" value="Unassembled WGS sequence"/>
</dbReference>
<keyword evidence="3" id="KW-0812">Transmembrane</keyword>
<protein>
    <recommendedName>
        <fullName evidence="4">DUF6377 domain-containing protein</fullName>
    </recommendedName>
</protein>
<dbReference type="OrthoDB" id="1044679at2"/>
<keyword evidence="1" id="KW-0802">TPR repeat</keyword>
<feature type="coiled-coil region" evidence="2">
    <location>
        <begin position="339"/>
        <end position="380"/>
    </location>
</feature>
<proteinExistence type="predicted"/>
<evidence type="ECO:0000313" key="5">
    <source>
        <dbReference type="EMBL" id="PZX92022.1"/>
    </source>
</evidence>
<accession>A0A2W7VI80</accession>
<dbReference type="Pfam" id="PF13181">
    <property type="entry name" value="TPR_8"/>
    <property type="match status" value="1"/>
</dbReference>
<gene>
    <name evidence="5" type="ORF">DOS84_18180</name>
</gene>
<dbReference type="EMBL" id="QKXH01000014">
    <property type="protein sequence ID" value="PZX92022.1"/>
    <property type="molecule type" value="Genomic_DNA"/>
</dbReference>
<feature type="transmembrane region" description="Helical" evidence="3">
    <location>
        <begin position="312"/>
        <end position="333"/>
    </location>
</feature>
<dbReference type="RefSeq" id="WP_111411517.1">
    <property type="nucleotide sequence ID" value="NZ_QKXH01000014.1"/>
</dbReference>
<evidence type="ECO:0000256" key="3">
    <source>
        <dbReference type="SAM" id="Phobius"/>
    </source>
</evidence>
<dbReference type="InterPro" id="IPR019734">
    <property type="entry name" value="TPR_rpt"/>
</dbReference>
<evidence type="ECO:0000259" key="4">
    <source>
        <dbReference type="Pfam" id="PF19904"/>
    </source>
</evidence>
<dbReference type="PROSITE" id="PS50005">
    <property type="entry name" value="TPR"/>
    <property type="match status" value="1"/>
</dbReference>
<keyword evidence="2" id="KW-0175">Coiled coil</keyword>
<name>A0A2W7VI80_9FLAO</name>
<sequence>MGISQTKNIFKNLDQIIKNSSKFDQRRIFEIDSVKNLLKKTEKNDLLSRYRLNEEMFYQFKFFKRDSAFYYGIQSKNLALKIKDKSLISTANINLADICVSSGMYKEALDFLEPLKISVGDQTYGSLYYGVLGRCYGDMAEYSNTPYFQRQYVELAHEYREKALSLTEDGYFFHYFLKAFNKSMNNQLQEAVDEFNILLKKKNIPHDQALVHYMLGDLYKKLGKDDKAIFHFKKAVIFDIETATKESLAIIKLSELLFKKGDLQNASLLIKKANEDAIFYGAQQRKIQVGAILPLIEEQILQIVEKEKQRIYWQYIIVSIFLVLAICLVFIIYRQNRKLNRAKKIIANAHQNLESTNIELRNVNEKIKSKNVEIKQVNKQLLEANKIKEEYLGLFFTQYDGIFEKFNSFMTSVKKHVEEENYEKVKRSISNYNLKREKEKLLENFDTAFINLFPNFIEEFNSLMKEEHKIKLSKEQFLTKELRIYALIRLGITHNEIIAQILGYSINSIYAYKTKIRNNSVINKDDFDQKLIKNTTLKL</sequence>
<dbReference type="Gene3D" id="1.25.40.10">
    <property type="entry name" value="Tetratricopeptide repeat domain"/>
    <property type="match status" value="2"/>
</dbReference>